<dbReference type="Proteomes" id="UP000430843">
    <property type="component" value="Unassembled WGS sequence"/>
</dbReference>
<accession>A0A833CP26</accession>
<keyword evidence="2" id="KW-1185">Reference proteome</keyword>
<organism evidence="1 2">
    <name type="scientific">Brucella tritici</name>
    <dbReference type="NCBI Taxonomy" id="94626"/>
    <lineage>
        <taxon>Bacteria</taxon>
        <taxon>Pseudomonadati</taxon>
        <taxon>Pseudomonadota</taxon>
        <taxon>Alphaproteobacteria</taxon>
        <taxon>Hyphomicrobiales</taxon>
        <taxon>Brucellaceae</taxon>
        <taxon>Brucella/Ochrobactrum group</taxon>
        <taxon>Brucella</taxon>
    </lineage>
</organism>
<gene>
    <name evidence="1" type="ORF">F9K91_05105</name>
</gene>
<name>A0A833CP26_9HYPH</name>
<dbReference type="RefSeq" id="WP_151677344.1">
    <property type="nucleotide sequence ID" value="NZ_WBWA01000003.1"/>
</dbReference>
<evidence type="ECO:0000313" key="2">
    <source>
        <dbReference type="Proteomes" id="UP000430843"/>
    </source>
</evidence>
<evidence type="ECO:0000313" key="1">
    <source>
        <dbReference type="EMBL" id="KAB2666562.1"/>
    </source>
</evidence>
<dbReference type="EMBL" id="WBWA01000003">
    <property type="protein sequence ID" value="KAB2666562.1"/>
    <property type="molecule type" value="Genomic_DNA"/>
</dbReference>
<proteinExistence type="predicted"/>
<reference evidence="1 2" key="1">
    <citation type="submission" date="2019-09" db="EMBL/GenBank/DDBJ databases">
        <title>Taxonomic organization of the family Brucellaceae based on a phylogenomic approach.</title>
        <authorList>
            <person name="Leclercq S."/>
            <person name="Cloeckaert A."/>
            <person name="Zygmunt M.S."/>
        </authorList>
    </citation>
    <scope>NUCLEOTIDE SEQUENCE [LARGE SCALE GENOMIC DNA]</scope>
    <source>
        <strain evidence="1 2">LMG 18957</strain>
    </source>
</reference>
<comment type="caution">
    <text evidence="1">The sequence shown here is derived from an EMBL/GenBank/DDBJ whole genome shotgun (WGS) entry which is preliminary data.</text>
</comment>
<sequence length="91" mass="9988">MKKYADFIKTGDLEPMEALKMQSVRDAARAGATDILAHHSAQGLPCDAAAFGMLDAIAVRFVEWYGPEQAEKCFRHYGEVCARQPKKGGKS</sequence>
<dbReference type="AlphaFoldDB" id="A0A833CP26"/>
<protein>
    <submittedName>
        <fullName evidence="1">Uncharacterized protein</fullName>
    </submittedName>
</protein>